<dbReference type="OrthoDB" id="8930281at2759"/>
<protein>
    <submittedName>
        <fullName evidence="3">Uncharacterized protein</fullName>
    </submittedName>
</protein>
<comment type="caution">
    <text evidence="3">The sequence shown here is derived from an EMBL/GenBank/DDBJ whole genome shotgun (WGS) entry which is preliminary data.</text>
</comment>
<keyword evidence="1" id="KW-0732">Signal</keyword>
<organism evidence="3 4">
    <name type="scientific">Albula glossodonta</name>
    <name type="common">roundjaw bonefish</name>
    <dbReference type="NCBI Taxonomy" id="121402"/>
    <lineage>
        <taxon>Eukaryota</taxon>
        <taxon>Metazoa</taxon>
        <taxon>Chordata</taxon>
        <taxon>Craniata</taxon>
        <taxon>Vertebrata</taxon>
        <taxon>Euteleostomi</taxon>
        <taxon>Actinopterygii</taxon>
        <taxon>Neopterygii</taxon>
        <taxon>Teleostei</taxon>
        <taxon>Albuliformes</taxon>
        <taxon>Albulidae</taxon>
        <taxon>Albula</taxon>
    </lineage>
</organism>
<evidence type="ECO:0000313" key="3">
    <source>
        <dbReference type="EMBL" id="KAG9338964.1"/>
    </source>
</evidence>
<proteinExistence type="predicted"/>
<dbReference type="EMBL" id="JAFBMS010000819">
    <property type="protein sequence ID" value="KAG9329984.1"/>
    <property type="molecule type" value="Genomic_DNA"/>
</dbReference>
<evidence type="ECO:0000313" key="2">
    <source>
        <dbReference type="EMBL" id="KAG9329984.1"/>
    </source>
</evidence>
<gene>
    <name evidence="3" type="ORF">JZ751_024358</name>
    <name evidence="2" type="ORF">JZ751_028372</name>
</gene>
<dbReference type="EMBL" id="JAFBMS010000060">
    <property type="protein sequence ID" value="KAG9338964.1"/>
    <property type="molecule type" value="Genomic_DNA"/>
</dbReference>
<keyword evidence="4" id="KW-1185">Reference proteome</keyword>
<reference evidence="3" key="1">
    <citation type="thesis" date="2021" institute="BYU ScholarsArchive" country="Provo, UT, USA">
        <title>Applications of and Algorithms for Genome Assembly and Genomic Analyses with an Emphasis on Marine Teleosts.</title>
        <authorList>
            <person name="Pickett B.D."/>
        </authorList>
    </citation>
    <scope>NUCLEOTIDE SEQUENCE</scope>
    <source>
        <strain evidence="3">HI-2016</strain>
    </source>
</reference>
<evidence type="ECO:0000313" key="4">
    <source>
        <dbReference type="Proteomes" id="UP000824540"/>
    </source>
</evidence>
<dbReference type="Proteomes" id="UP000824540">
    <property type="component" value="Unassembled WGS sequence"/>
</dbReference>
<evidence type="ECO:0000256" key="1">
    <source>
        <dbReference type="SAM" id="SignalP"/>
    </source>
</evidence>
<feature type="chain" id="PRO_5036435652" evidence="1">
    <location>
        <begin position="24"/>
        <end position="110"/>
    </location>
</feature>
<name>A0A8T2NG35_9TELE</name>
<sequence length="110" mass="12392">MISHVALLGALCCLTLQPGFLEATSLMKIIKNEAPAPASSLDIAPEQAHSFLSHSRPKRHIDPKWYRNSPDFQSYYRYYNSIGHIEGVSRASWEGEGGTKHFSFHFQISN</sequence>
<feature type="signal peptide" evidence="1">
    <location>
        <begin position="1"/>
        <end position="23"/>
    </location>
</feature>
<dbReference type="AlphaFoldDB" id="A0A8T2NG35"/>
<accession>A0A8T2NG35</accession>